<evidence type="ECO:0000256" key="1">
    <source>
        <dbReference type="SAM" id="MobiDB-lite"/>
    </source>
</evidence>
<name>A0A1R3UZU0_9HYPH</name>
<sequence length="121" mass="13379">MQRPPEIERPATPLARTGPEMSSLAATDRPENNPSLSVEQAVPGDVVAAVRVARTSLVSAQFRLDDHGYHCRLLDGLNDGAATLLAEWAGRRRPSIAEELSPYVIKAAIEWRQARAKRWRP</sequence>
<dbReference type="STRING" id="1631249.BQ8794_100050"/>
<keyword evidence="3" id="KW-1185">Reference proteome</keyword>
<protein>
    <submittedName>
        <fullName evidence="2">Uncharacterized protein</fullName>
    </submittedName>
</protein>
<feature type="region of interest" description="Disordered" evidence="1">
    <location>
        <begin position="1"/>
        <end position="37"/>
    </location>
</feature>
<dbReference type="Proteomes" id="UP000188388">
    <property type="component" value="Unassembled WGS sequence"/>
</dbReference>
<gene>
    <name evidence="2" type="ORF">BQ8794_100050</name>
</gene>
<organism evidence="2 3">
    <name type="scientific">Mesorhizobium prunaredense</name>
    <dbReference type="NCBI Taxonomy" id="1631249"/>
    <lineage>
        <taxon>Bacteria</taxon>
        <taxon>Pseudomonadati</taxon>
        <taxon>Pseudomonadota</taxon>
        <taxon>Alphaproteobacteria</taxon>
        <taxon>Hyphomicrobiales</taxon>
        <taxon>Phyllobacteriaceae</taxon>
        <taxon>Mesorhizobium</taxon>
    </lineage>
</organism>
<proteinExistence type="predicted"/>
<dbReference type="AlphaFoldDB" id="A0A1R3UZU0"/>
<evidence type="ECO:0000313" key="2">
    <source>
        <dbReference type="EMBL" id="SIT53159.1"/>
    </source>
</evidence>
<reference evidence="3" key="1">
    <citation type="submission" date="2017-01" db="EMBL/GenBank/DDBJ databases">
        <authorList>
            <person name="Brunel B."/>
        </authorList>
    </citation>
    <scope>NUCLEOTIDE SEQUENCE [LARGE SCALE GENOMIC DNA]</scope>
</reference>
<evidence type="ECO:0000313" key="3">
    <source>
        <dbReference type="Proteomes" id="UP000188388"/>
    </source>
</evidence>
<dbReference type="EMBL" id="FTPD01000002">
    <property type="protein sequence ID" value="SIT53159.1"/>
    <property type="molecule type" value="Genomic_DNA"/>
</dbReference>
<accession>A0A1R3UZU0</accession>